<feature type="transmembrane region" description="Helical" evidence="7">
    <location>
        <begin position="104"/>
        <end position="123"/>
    </location>
</feature>
<evidence type="ECO:0000256" key="6">
    <source>
        <dbReference type="ARBA" id="ARBA00023136"/>
    </source>
</evidence>
<feature type="transmembrane region" description="Helical" evidence="7">
    <location>
        <begin position="308"/>
        <end position="326"/>
    </location>
</feature>
<comment type="subcellular location">
    <subcellularLocation>
        <location evidence="1">Cell membrane</location>
        <topology evidence="1">Multi-pass membrane protein</topology>
    </subcellularLocation>
</comment>
<keyword evidence="2" id="KW-0813">Transport</keyword>
<dbReference type="InterPro" id="IPR036259">
    <property type="entry name" value="MFS_trans_sf"/>
</dbReference>
<feature type="transmembrane region" description="Helical" evidence="7">
    <location>
        <begin position="255"/>
        <end position="273"/>
    </location>
</feature>
<dbReference type="EMBL" id="CP070499">
    <property type="protein sequence ID" value="QSB15335.1"/>
    <property type="molecule type" value="Genomic_DNA"/>
</dbReference>
<evidence type="ECO:0000256" key="3">
    <source>
        <dbReference type="ARBA" id="ARBA00022475"/>
    </source>
</evidence>
<dbReference type="SUPFAM" id="SSF103473">
    <property type="entry name" value="MFS general substrate transporter"/>
    <property type="match status" value="1"/>
</dbReference>
<name>A0A895YH02_9ACTN</name>
<keyword evidence="3" id="KW-1003">Cell membrane</keyword>
<dbReference type="GO" id="GO:0005886">
    <property type="term" value="C:plasma membrane"/>
    <property type="evidence" value="ECO:0007669"/>
    <property type="project" value="UniProtKB-SubCell"/>
</dbReference>
<feature type="transmembrane region" description="Helical" evidence="7">
    <location>
        <begin position="285"/>
        <end position="302"/>
    </location>
</feature>
<sequence length="413" mass="44629">MLTWIRETTQGLPRRFWYLWTGNLINRSGAFVTILLAFYLSRDRGFDSAYVGLVVGLIAAGGAVGVVIGGQLADRWGRRRSLLLAQSLAGVMLLAMGWSHQPWLILVVGVLLGCSQSMARPVYGAMMVDIVPPVDRIRAFTLNYWANNLAFTFASIVGGLVLDVNYLLIFVVNAAAVAATALLIFKLVPETRPDPPQPVAETGTDDPSPRRENPYVDWVFLGVCGLVFLNTMIFMQYQITLPLAMVEDGLDASTYGMVIAVNAVMIVFGQLFVPRLVRSWQRSTLLAVSAVIAGTGFGLTAFASEIWFYAVTVVIWTIGEMLQSPANATMIGNLSPAAARGRYQGMFSLTISAATFLAAVVGGAVMGYFGGTAVWVSCFVLGLVIAALQLAIGPVRERRIREITAAHPAPAQR</sequence>
<feature type="transmembrane region" description="Helical" evidence="7">
    <location>
        <begin position="374"/>
        <end position="392"/>
    </location>
</feature>
<organism evidence="9 10">
    <name type="scientific">Natronosporangium hydrolyticum</name>
    <dbReference type="NCBI Taxonomy" id="2811111"/>
    <lineage>
        <taxon>Bacteria</taxon>
        <taxon>Bacillati</taxon>
        <taxon>Actinomycetota</taxon>
        <taxon>Actinomycetes</taxon>
        <taxon>Micromonosporales</taxon>
        <taxon>Micromonosporaceae</taxon>
        <taxon>Natronosporangium</taxon>
    </lineage>
</organism>
<dbReference type="PANTHER" id="PTHR23517">
    <property type="entry name" value="RESISTANCE PROTEIN MDTM, PUTATIVE-RELATED-RELATED"/>
    <property type="match status" value="1"/>
</dbReference>
<dbReference type="InterPro" id="IPR011701">
    <property type="entry name" value="MFS"/>
</dbReference>
<dbReference type="InterPro" id="IPR050171">
    <property type="entry name" value="MFS_Transporters"/>
</dbReference>
<dbReference type="PANTHER" id="PTHR23517:SF2">
    <property type="entry name" value="MULTIDRUG RESISTANCE PROTEIN MDTH"/>
    <property type="match status" value="1"/>
</dbReference>
<feature type="transmembrane region" description="Helical" evidence="7">
    <location>
        <begin position="347"/>
        <end position="368"/>
    </location>
</feature>
<feature type="domain" description="Major facilitator superfamily (MFS) profile" evidence="8">
    <location>
        <begin position="1"/>
        <end position="399"/>
    </location>
</feature>
<dbReference type="Gene3D" id="1.20.1250.20">
    <property type="entry name" value="MFS general substrate transporter like domains"/>
    <property type="match status" value="1"/>
</dbReference>
<feature type="transmembrane region" description="Helical" evidence="7">
    <location>
        <begin position="81"/>
        <end position="98"/>
    </location>
</feature>
<dbReference type="PROSITE" id="PS50850">
    <property type="entry name" value="MFS"/>
    <property type="match status" value="1"/>
</dbReference>
<dbReference type="GO" id="GO:0022857">
    <property type="term" value="F:transmembrane transporter activity"/>
    <property type="evidence" value="ECO:0007669"/>
    <property type="project" value="InterPro"/>
</dbReference>
<proteinExistence type="predicted"/>
<dbReference type="Proteomes" id="UP000662857">
    <property type="component" value="Chromosome"/>
</dbReference>
<reference evidence="9" key="1">
    <citation type="submission" date="2021-02" db="EMBL/GenBank/DDBJ databases">
        <title>Natrosporangium hydrolyticum gen. nov., sp. nov, a haloalkaliphilic actinobacterium from a soda solonchak soil.</title>
        <authorList>
            <person name="Sorokin D.Y."/>
            <person name="Khijniak T.V."/>
            <person name="Zakharycheva A.P."/>
            <person name="Boueva O.V."/>
            <person name="Ariskina E.V."/>
            <person name="Hahnke R.L."/>
            <person name="Bunk B."/>
            <person name="Sproer C."/>
            <person name="Schumann P."/>
            <person name="Evtushenko L.I."/>
            <person name="Kublanov I.V."/>
        </authorList>
    </citation>
    <scope>NUCLEOTIDE SEQUENCE</scope>
    <source>
        <strain evidence="9">DSM 106523</strain>
    </source>
</reference>
<dbReference type="Pfam" id="PF07690">
    <property type="entry name" value="MFS_1"/>
    <property type="match status" value="1"/>
</dbReference>
<dbReference type="PROSITE" id="PS00216">
    <property type="entry name" value="SUGAR_TRANSPORT_1"/>
    <property type="match status" value="1"/>
</dbReference>
<evidence type="ECO:0000256" key="4">
    <source>
        <dbReference type="ARBA" id="ARBA00022692"/>
    </source>
</evidence>
<feature type="transmembrane region" description="Helical" evidence="7">
    <location>
        <begin position="168"/>
        <end position="188"/>
    </location>
</feature>
<feature type="transmembrane region" description="Helical" evidence="7">
    <location>
        <begin position="50"/>
        <end position="69"/>
    </location>
</feature>
<dbReference type="RefSeq" id="WP_239677511.1">
    <property type="nucleotide sequence ID" value="NZ_CP070499.1"/>
</dbReference>
<protein>
    <submittedName>
        <fullName evidence="9">MFS transporter</fullName>
    </submittedName>
</protein>
<keyword evidence="6 7" id="KW-0472">Membrane</keyword>
<feature type="transmembrane region" description="Helical" evidence="7">
    <location>
        <begin position="215"/>
        <end position="235"/>
    </location>
</feature>
<dbReference type="InterPro" id="IPR005829">
    <property type="entry name" value="Sugar_transporter_CS"/>
</dbReference>
<evidence type="ECO:0000313" key="9">
    <source>
        <dbReference type="EMBL" id="QSB15335.1"/>
    </source>
</evidence>
<keyword evidence="5 7" id="KW-1133">Transmembrane helix</keyword>
<dbReference type="CDD" id="cd17329">
    <property type="entry name" value="MFS_MdtH_MDR_like"/>
    <property type="match status" value="1"/>
</dbReference>
<evidence type="ECO:0000256" key="7">
    <source>
        <dbReference type="SAM" id="Phobius"/>
    </source>
</evidence>
<feature type="transmembrane region" description="Helical" evidence="7">
    <location>
        <begin position="16"/>
        <end position="38"/>
    </location>
</feature>
<feature type="transmembrane region" description="Helical" evidence="7">
    <location>
        <begin position="144"/>
        <end position="162"/>
    </location>
</feature>
<dbReference type="AlphaFoldDB" id="A0A895YH02"/>
<dbReference type="KEGG" id="nhy:JQS43_02930"/>
<evidence type="ECO:0000259" key="8">
    <source>
        <dbReference type="PROSITE" id="PS50850"/>
    </source>
</evidence>
<gene>
    <name evidence="9" type="ORF">JQS43_02930</name>
</gene>
<evidence type="ECO:0000256" key="5">
    <source>
        <dbReference type="ARBA" id="ARBA00022989"/>
    </source>
</evidence>
<evidence type="ECO:0000313" key="10">
    <source>
        <dbReference type="Proteomes" id="UP000662857"/>
    </source>
</evidence>
<evidence type="ECO:0000256" key="1">
    <source>
        <dbReference type="ARBA" id="ARBA00004651"/>
    </source>
</evidence>
<accession>A0A895YH02</accession>
<keyword evidence="10" id="KW-1185">Reference proteome</keyword>
<evidence type="ECO:0000256" key="2">
    <source>
        <dbReference type="ARBA" id="ARBA00022448"/>
    </source>
</evidence>
<dbReference type="InterPro" id="IPR020846">
    <property type="entry name" value="MFS_dom"/>
</dbReference>
<keyword evidence="4 7" id="KW-0812">Transmembrane</keyword>